<dbReference type="InterPro" id="IPR057326">
    <property type="entry name" value="KR_dom"/>
</dbReference>
<dbReference type="PANTHER" id="PTHR42879">
    <property type="entry name" value="3-OXOACYL-(ACYL-CARRIER-PROTEIN) REDUCTASE"/>
    <property type="match status" value="1"/>
</dbReference>
<dbReference type="SUPFAM" id="SSF51735">
    <property type="entry name" value="NAD(P)-binding Rossmann-fold domains"/>
    <property type="match status" value="1"/>
</dbReference>
<keyword evidence="8" id="KW-0275">Fatty acid biosynthesis</keyword>
<dbReference type="GO" id="GO:0006633">
    <property type="term" value="P:fatty acid biosynthetic process"/>
    <property type="evidence" value="ECO:0007669"/>
    <property type="project" value="UniProtKB-UniPathway"/>
</dbReference>
<keyword evidence="4 8" id="KW-0560">Oxidoreductase</keyword>
<dbReference type="Pfam" id="PF13561">
    <property type="entry name" value="adh_short_C2"/>
    <property type="match status" value="1"/>
</dbReference>
<dbReference type="GO" id="GO:0051287">
    <property type="term" value="F:NAD binding"/>
    <property type="evidence" value="ECO:0007669"/>
    <property type="project" value="UniProtKB-UniRule"/>
</dbReference>
<dbReference type="PRINTS" id="PR00081">
    <property type="entry name" value="GDHRDH"/>
</dbReference>
<protein>
    <recommendedName>
        <fullName evidence="8">3-oxoacyl-[acyl-carrier-protein] reductase</fullName>
        <ecNumber evidence="8">1.1.1.100</ecNumber>
    </recommendedName>
</protein>
<dbReference type="UniPathway" id="UPA00094"/>
<evidence type="ECO:0000256" key="5">
    <source>
        <dbReference type="ARBA" id="ARBA00048508"/>
    </source>
</evidence>
<dbReference type="AlphaFoldDB" id="A0A518BVU1"/>
<dbReference type="InterPro" id="IPR011284">
    <property type="entry name" value="3oxo_ACP_reduc"/>
</dbReference>
<comment type="similarity">
    <text evidence="2 8">Belongs to the short-chain dehydrogenases/reductases (SDR) family.</text>
</comment>
<feature type="active site" description="Proton acceptor" evidence="6">
    <location>
        <position position="156"/>
    </location>
</feature>
<dbReference type="OrthoDB" id="9803333at2"/>
<dbReference type="GO" id="GO:0004316">
    <property type="term" value="F:3-oxoacyl-[acyl-carrier-protein] reductase (NADPH) activity"/>
    <property type="evidence" value="ECO:0007669"/>
    <property type="project" value="UniProtKB-UniRule"/>
</dbReference>
<dbReference type="EMBL" id="CP036280">
    <property type="protein sequence ID" value="QDU71100.1"/>
    <property type="molecule type" value="Genomic_DNA"/>
</dbReference>
<name>A0A518BVU1_9BACT</name>
<comment type="subunit">
    <text evidence="8">Homotetramer.</text>
</comment>
<evidence type="ECO:0000313" key="10">
    <source>
        <dbReference type="EMBL" id="QDU71100.1"/>
    </source>
</evidence>
<dbReference type="RefSeq" id="WP_145445238.1">
    <property type="nucleotide sequence ID" value="NZ_CP036280.1"/>
</dbReference>
<dbReference type="Proteomes" id="UP000320386">
    <property type="component" value="Chromosome"/>
</dbReference>
<keyword evidence="8" id="KW-0276">Fatty acid metabolism</keyword>
<dbReference type="FunFam" id="3.40.50.720:FF:000115">
    <property type="entry name" value="3-oxoacyl-[acyl-carrier-protein] reductase FabG"/>
    <property type="match status" value="1"/>
</dbReference>
<feature type="binding site" evidence="7">
    <location>
        <position position="91"/>
    </location>
    <ligand>
        <name>NADP(+)</name>
        <dbReference type="ChEBI" id="CHEBI:58349"/>
    </ligand>
</feature>
<keyword evidence="8" id="KW-0443">Lipid metabolism</keyword>
<accession>A0A518BVU1</accession>
<dbReference type="EC" id="1.1.1.100" evidence="8"/>
<dbReference type="NCBIfam" id="TIGR01830">
    <property type="entry name" value="3oxo_ACP_reduc"/>
    <property type="match status" value="1"/>
</dbReference>
<organism evidence="10 11">
    <name type="scientific">Mucisphaera calidilacus</name>
    <dbReference type="NCBI Taxonomy" id="2527982"/>
    <lineage>
        <taxon>Bacteria</taxon>
        <taxon>Pseudomonadati</taxon>
        <taxon>Planctomycetota</taxon>
        <taxon>Phycisphaerae</taxon>
        <taxon>Phycisphaerales</taxon>
        <taxon>Phycisphaeraceae</taxon>
        <taxon>Mucisphaera</taxon>
    </lineage>
</organism>
<evidence type="ECO:0000256" key="4">
    <source>
        <dbReference type="ARBA" id="ARBA00023002"/>
    </source>
</evidence>
<dbReference type="PROSITE" id="PS00061">
    <property type="entry name" value="ADH_SHORT"/>
    <property type="match status" value="1"/>
</dbReference>
<dbReference type="SMART" id="SM00822">
    <property type="entry name" value="PKS_KR"/>
    <property type="match status" value="1"/>
</dbReference>
<feature type="domain" description="Ketoreductase" evidence="9">
    <location>
        <begin position="8"/>
        <end position="187"/>
    </location>
</feature>
<dbReference type="Gene3D" id="3.40.50.720">
    <property type="entry name" value="NAD(P)-binding Rossmann-like Domain"/>
    <property type="match status" value="1"/>
</dbReference>
<comment type="pathway">
    <text evidence="8">Lipid metabolism; fatty acid biosynthesis.</text>
</comment>
<reference evidence="10 11" key="1">
    <citation type="submission" date="2019-02" db="EMBL/GenBank/DDBJ databases">
        <title>Deep-cultivation of Planctomycetes and their phenomic and genomic characterization uncovers novel biology.</title>
        <authorList>
            <person name="Wiegand S."/>
            <person name="Jogler M."/>
            <person name="Boedeker C."/>
            <person name="Pinto D."/>
            <person name="Vollmers J."/>
            <person name="Rivas-Marin E."/>
            <person name="Kohn T."/>
            <person name="Peeters S.H."/>
            <person name="Heuer A."/>
            <person name="Rast P."/>
            <person name="Oberbeckmann S."/>
            <person name="Bunk B."/>
            <person name="Jeske O."/>
            <person name="Meyerdierks A."/>
            <person name="Storesund J.E."/>
            <person name="Kallscheuer N."/>
            <person name="Luecker S."/>
            <person name="Lage O.M."/>
            <person name="Pohl T."/>
            <person name="Merkel B.J."/>
            <person name="Hornburger P."/>
            <person name="Mueller R.-W."/>
            <person name="Bruemmer F."/>
            <person name="Labrenz M."/>
            <person name="Spormann A.M."/>
            <person name="Op den Camp H."/>
            <person name="Overmann J."/>
            <person name="Amann R."/>
            <person name="Jetten M.S.M."/>
            <person name="Mascher T."/>
            <person name="Medema M.H."/>
            <person name="Devos D.P."/>
            <person name="Kaster A.-K."/>
            <person name="Ovreas L."/>
            <person name="Rohde M."/>
            <person name="Galperin M.Y."/>
            <person name="Jogler C."/>
        </authorList>
    </citation>
    <scope>NUCLEOTIDE SEQUENCE [LARGE SCALE GENOMIC DNA]</scope>
    <source>
        <strain evidence="10 11">Pan265</strain>
    </source>
</reference>
<keyword evidence="8" id="KW-0444">Lipid biosynthesis</keyword>
<evidence type="ECO:0000313" key="11">
    <source>
        <dbReference type="Proteomes" id="UP000320386"/>
    </source>
</evidence>
<keyword evidence="3 7" id="KW-0521">NADP</keyword>
<evidence type="ECO:0000256" key="7">
    <source>
        <dbReference type="PIRSR" id="PIRSR611284-2"/>
    </source>
</evidence>
<feature type="binding site" evidence="7">
    <location>
        <begin position="14"/>
        <end position="17"/>
    </location>
    <ligand>
        <name>NADP(+)</name>
        <dbReference type="ChEBI" id="CHEBI:58349"/>
    </ligand>
</feature>
<proteinExistence type="inferred from homology"/>
<sequence>MTDTDTQRVAIVTGASRGIGAAAARALARQGRHVVCVARNADKLEAVKQQIENDNGSASVATCDISTQGTLAALIEKVVADHGRLDILVNNAGITRDNLLLRMTDEEFDQVIATNLRSVFEATRAAARPMMRGKWGRIINVGSVAGLVGNAGQTNYAAAKAGIIGMTRSVAKELAPKNITANVVAPGFVQTDMTDVLPDTIKDSVKQITPLRRFGQPEEIAHAVAFLADENAGYVTGQVVTVDGGMTMT</sequence>
<dbReference type="KEGG" id="mcad:Pan265_09480"/>
<evidence type="ECO:0000256" key="6">
    <source>
        <dbReference type="PIRSR" id="PIRSR611284-1"/>
    </source>
</evidence>
<dbReference type="InterPro" id="IPR020904">
    <property type="entry name" value="Sc_DH/Rdtase_CS"/>
</dbReference>
<evidence type="ECO:0000256" key="1">
    <source>
        <dbReference type="ARBA" id="ARBA00002607"/>
    </source>
</evidence>
<dbReference type="PRINTS" id="PR00080">
    <property type="entry name" value="SDRFAMILY"/>
</dbReference>
<feature type="binding site" evidence="7">
    <location>
        <begin position="156"/>
        <end position="160"/>
    </location>
    <ligand>
        <name>NADP(+)</name>
        <dbReference type="ChEBI" id="CHEBI:58349"/>
    </ligand>
</feature>
<gene>
    <name evidence="10" type="primary">fabG_1</name>
    <name evidence="10" type="ORF">Pan265_09480</name>
</gene>
<dbReference type="InterPro" id="IPR050259">
    <property type="entry name" value="SDR"/>
</dbReference>
<keyword evidence="11" id="KW-1185">Reference proteome</keyword>
<dbReference type="NCBIfam" id="NF009466">
    <property type="entry name" value="PRK12826.1-2"/>
    <property type="match status" value="1"/>
</dbReference>
<evidence type="ECO:0000256" key="3">
    <source>
        <dbReference type="ARBA" id="ARBA00022857"/>
    </source>
</evidence>
<dbReference type="PANTHER" id="PTHR42879:SF2">
    <property type="entry name" value="3-OXOACYL-[ACYL-CARRIER-PROTEIN] REDUCTASE FABG"/>
    <property type="match status" value="1"/>
</dbReference>
<comment type="catalytic activity">
    <reaction evidence="5 8">
        <text>a (3R)-hydroxyacyl-[ACP] + NADP(+) = a 3-oxoacyl-[ACP] + NADPH + H(+)</text>
        <dbReference type="Rhea" id="RHEA:17397"/>
        <dbReference type="Rhea" id="RHEA-COMP:9916"/>
        <dbReference type="Rhea" id="RHEA-COMP:9945"/>
        <dbReference type="ChEBI" id="CHEBI:15378"/>
        <dbReference type="ChEBI" id="CHEBI:57783"/>
        <dbReference type="ChEBI" id="CHEBI:58349"/>
        <dbReference type="ChEBI" id="CHEBI:78776"/>
        <dbReference type="ChEBI" id="CHEBI:78827"/>
        <dbReference type="EC" id="1.1.1.100"/>
    </reaction>
</comment>
<comment type="function">
    <text evidence="1 8">Catalyzes the NADPH-dependent reduction of beta-ketoacyl-ACP substrates to beta-hydroxyacyl-ACP products, the first reductive step in the elongation cycle of fatty acid biosynthesis.</text>
</comment>
<evidence type="ECO:0000256" key="8">
    <source>
        <dbReference type="RuleBase" id="RU366074"/>
    </source>
</evidence>
<dbReference type="NCBIfam" id="NF005559">
    <property type="entry name" value="PRK07231.1"/>
    <property type="match status" value="1"/>
</dbReference>
<evidence type="ECO:0000256" key="2">
    <source>
        <dbReference type="ARBA" id="ARBA00006484"/>
    </source>
</evidence>
<dbReference type="InterPro" id="IPR002347">
    <property type="entry name" value="SDR_fam"/>
</dbReference>
<dbReference type="InterPro" id="IPR036291">
    <property type="entry name" value="NAD(P)-bd_dom_sf"/>
</dbReference>
<evidence type="ECO:0000259" key="9">
    <source>
        <dbReference type="SMART" id="SM00822"/>
    </source>
</evidence>